<keyword evidence="7" id="KW-1185">Reference proteome</keyword>
<dbReference type="PIRSF" id="PIRSF019251">
    <property type="entry name" value="Rv0465c"/>
    <property type="match status" value="1"/>
</dbReference>
<dbReference type="GO" id="GO:0005829">
    <property type="term" value="C:cytosol"/>
    <property type="evidence" value="ECO:0007669"/>
    <property type="project" value="TreeGrafter"/>
</dbReference>
<dbReference type="InterPro" id="IPR050807">
    <property type="entry name" value="TransReg_Diox_bact_type"/>
</dbReference>
<evidence type="ECO:0000256" key="4">
    <source>
        <dbReference type="ARBA" id="ARBA00023163"/>
    </source>
</evidence>
<dbReference type="SUPFAM" id="SSF47413">
    <property type="entry name" value="lambda repressor-like DNA-binding domains"/>
    <property type="match status" value="1"/>
</dbReference>
<evidence type="ECO:0000256" key="2">
    <source>
        <dbReference type="ARBA" id="ARBA00023015"/>
    </source>
</evidence>
<dbReference type="PANTHER" id="PTHR46797">
    <property type="entry name" value="HTH-TYPE TRANSCRIPTIONAL REGULATOR"/>
    <property type="match status" value="1"/>
</dbReference>
<reference evidence="6 7" key="1">
    <citation type="submission" date="2018-07" db="EMBL/GenBank/DDBJ databases">
        <title>a novel species of Sphingomonas isolated from the rhizosphere soil of Araceae plant.</title>
        <authorList>
            <person name="Zhiyong W."/>
            <person name="Qinglan Z."/>
            <person name="Zhiwei F."/>
            <person name="Ding X."/>
            <person name="Gejiao W."/>
            <person name="Shixue Z."/>
        </authorList>
    </citation>
    <scope>NUCLEOTIDE SEQUENCE [LARGE SCALE GENOMIC DNA]</scope>
    <source>
        <strain evidence="6 7">WZY 27</strain>
    </source>
</reference>
<dbReference type="Pfam" id="PF01381">
    <property type="entry name" value="HTH_3"/>
    <property type="match status" value="1"/>
</dbReference>
<organism evidence="6 7">
    <name type="scientific">Sphingomonas aracearum</name>
    <dbReference type="NCBI Taxonomy" id="2283317"/>
    <lineage>
        <taxon>Bacteria</taxon>
        <taxon>Pseudomonadati</taxon>
        <taxon>Pseudomonadota</taxon>
        <taxon>Alphaproteobacteria</taxon>
        <taxon>Sphingomonadales</taxon>
        <taxon>Sphingomonadaceae</taxon>
        <taxon>Sphingomonas</taxon>
    </lineage>
</organism>
<dbReference type="InterPro" id="IPR010982">
    <property type="entry name" value="Lambda_DNA-bd_dom_sf"/>
</dbReference>
<dbReference type="GO" id="GO:0003677">
    <property type="term" value="F:DNA binding"/>
    <property type="evidence" value="ECO:0007669"/>
    <property type="project" value="UniProtKB-KW"/>
</dbReference>
<keyword evidence="2" id="KW-0805">Transcription regulation</keyword>
<dbReference type="InterPro" id="IPR026281">
    <property type="entry name" value="HTH_RamB"/>
</dbReference>
<dbReference type="PROSITE" id="PS50943">
    <property type="entry name" value="HTH_CROC1"/>
    <property type="match status" value="1"/>
</dbReference>
<accession>A0A369VY13</accession>
<evidence type="ECO:0000313" key="6">
    <source>
        <dbReference type="EMBL" id="RDE06507.1"/>
    </source>
</evidence>
<protein>
    <submittedName>
        <fullName evidence="6">XRE family transcriptional regulator</fullName>
    </submittedName>
</protein>
<dbReference type="Gene3D" id="1.10.260.40">
    <property type="entry name" value="lambda repressor-like DNA-binding domains"/>
    <property type="match status" value="1"/>
</dbReference>
<keyword evidence="4" id="KW-0804">Transcription</keyword>
<dbReference type="GO" id="GO:0003700">
    <property type="term" value="F:DNA-binding transcription factor activity"/>
    <property type="evidence" value="ECO:0007669"/>
    <property type="project" value="TreeGrafter"/>
</dbReference>
<dbReference type="AlphaFoldDB" id="A0A369VY13"/>
<dbReference type="PANTHER" id="PTHR46797:SF23">
    <property type="entry name" value="HTH-TYPE TRANSCRIPTIONAL REGULATOR SUTR"/>
    <property type="match status" value="1"/>
</dbReference>
<proteinExistence type="inferred from homology"/>
<evidence type="ECO:0000256" key="3">
    <source>
        <dbReference type="ARBA" id="ARBA00023125"/>
    </source>
</evidence>
<evidence type="ECO:0000256" key="1">
    <source>
        <dbReference type="ARBA" id="ARBA00007227"/>
    </source>
</evidence>
<dbReference type="InterPro" id="IPR010359">
    <property type="entry name" value="IrrE_HExxH"/>
</dbReference>
<evidence type="ECO:0000313" key="7">
    <source>
        <dbReference type="Proteomes" id="UP000253918"/>
    </source>
</evidence>
<dbReference type="OrthoDB" id="1123084at2"/>
<comment type="caution">
    <text evidence="6">The sequence shown here is derived from an EMBL/GenBank/DDBJ whole genome shotgun (WGS) entry which is preliminary data.</text>
</comment>
<sequence>MADRKLFAGHAVRRLRRLNGLTQAAMAEVLAISPSYLNLVERNQRPLSAALLVKLAESFDFDPRALSAGEPGGGEAALRRRLTDPMFADLEIDRNEIEEWLAGAPGGAEAFARAYDRMGQGGTDTGGPQDAVSQVRGEIERWRGHFADLDALAEAVADELRMGAGDVYGAIAERLRVKHQLTIRILPVDVLPDLLRRLDLHARQLQLSETLDSASRTFAAAWQLGQIEARAEIDALAKGAGLADRTAERLFRRHLSSYFAAAVMMPYARFLRACEATGYDLELLQRRFGAGFEQVAHRLTTLQRVGARGLPFFMVRVDRAGQASKRFSGASASPLAEAEGRCPLWRLLHAFDRPGELAVQLVALEDNSRWLTLSRTVVPQGRRFGGVRAEFAVGLGLAAGQAGSLAAARGIDLAGEATPIGLGCRACFRHDCPQRSAPPAGRALLLNERERGVTALTFGGD</sequence>
<feature type="domain" description="HTH cro/C1-type" evidence="5">
    <location>
        <begin position="12"/>
        <end position="66"/>
    </location>
</feature>
<evidence type="ECO:0000259" key="5">
    <source>
        <dbReference type="PROSITE" id="PS50943"/>
    </source>
</evidence>
<dbReference type="Pfam" id="PF09856">
    <property type="entry name" value="ScfRs"/>
    <property type="match status" value="1"/>
</dbReference>
<dbReference type="Proteomes" id="UP000253918">
    <property type="component" value="Unassembled WGS sequence"/>
</dbReference>
<name>A0A369VY13_9SPHN</name>
<dbReference type="EMBL" id="QQNB01000001">
    <property type="protein sequence ID" value="RDE06507.1"/>
    <property type="molecule type" value="Genomic_DNA"/>
</dbReference>
<dbReference type="CDD" id="cd00093">
    <property type="entry name" value="HTH_XRE"/>
    <property type="match status" value="1"/>
</dbReference>
<gene>
    <name evidence="6" type="ORF">DVW87_01980</name>
</gene>
<comment type="similarity">
    <text evidence="1">Belongs to the short-chain fatty acyl-CoA assimilation regulator (ScfR) family.</text>
</comment>
<dbReference type="Pfam" id="PF06114">
    <property type="entry name" value="Peptidase_M78"/>
    <property type="match status" value="1"/>
</dbReference>
<dbReference type="RefSeq" id="WP_114686091.1">
    <property type="nucleotide sequence ID" value="NZ_QQNB01000001.1"/>
</dbReference>
<dbReference type="InterPro" id="IPR001387">
    <property type="entry name" value="Cro/C1-type_HTH"/>
</dbReference>
<dbReference type="InterPro" id="IPR018653">
    <property type="entry name" value="ScfR_C"/>
</dbReference>
<dbReference type="SMART" id="SM00530">
    <property type="entry name" value="HTH_XRE"/>
    <property type="match status" value="1"/>
</dbReference>
<keyword evidence="3" id="KW-0238">DNA-binding</keyword>